<dbReference type="Pfam" id="PF12796">
    <property type="entry name" value="Ank_2"/>
    <property type="match status" value="2"/>
</dbReference>
<dbReference type="SUPFAM" id="SSF48403">
    <property type="entry name" value="Ankyrin repeat"/>
    <property type="match status" value="1"/>
</dbReference>
<dbReference type="EMBL" id="JARBDR010000657">
    <property type="protein sequence ID" value="KAJ8309189.1"/>
    <property type="molecule type" value="Genomic_DNA"/>
</dbReference>
<keyword evidence="1" id="KW-0880">Kelch repeat</keyword>
<accession>A0ABQ9EVJ6</accession>
<reference evidence="3 4" key="1">
    <citation type="submission" date="2022-12" db="EMBL/GenBank/DDBJ databases">
        <title>Chromosome-level genome of Tegillarca granosa.</title>
        <authorList>
            <person name="Kim J."/>
        </authorList>
    </citation>
    <scope>NUCLEOTIDE SEQUENCE [LARGE SCALE GENOMIC DNA]</scope>
    <source>
        <strain evidence="3">Teg-2019</strain>
        <tissue evidence="3">Adductor muscle</tissue>
    </source>
</reference>
<evidence type="ECO:0000313" key="4">
    <source>
        <dbReference type="Proteomes" id="UP001217089"/>
    </source>
</evidence>
<dbReference type="PANTHER" id="PTHR46461">
    <property type="entry name" value="KELCH DOMAIN-CONTAINING PROTEIN 3"/>
    <property type="match status" value="1"/>
</dbReference>
<evidence type="ECO:0000256" key="2">
    <source>
        <dbReference type="PROSITE-ProRule" id="PRU00023"/>
    </source>
</evidence>
<feature type="repeat" description="ANK" evidence="2">
    <location>
        <begin position="47"/>
        <end position="79"/>
    </location>
</feature>
<evidence type="ECO:0000256" key="1">
    <source>
        <dbReference type="ARBA" id="ARBA00022441"/>
    </source>
</evidence>
<keyword evidence="4" id="KW-1185">Reference proteome</keyword>
<dbReference type="InterPro" id="IPR036770">
    <property type="entry name" value="Ankyrin_rpt-contain_sf"/>
</dbReference>
<comment type="caution">
    <text evidence="3">The sequence shown here is derived from an EMBL/GenBank/DDBJ whole genome shotgun (WGS) entry which is preliminary data.</text>
</comment>
<evidence type="ECO:0000313" key="3">
    <source>
        <dbReference type="EMBL" id="KAJ8309189.1"/>
    </source>
</evidence>
<dbReference type="InterPro" id="IPR052637">
    <property type="entry name" value="KLHDC3-like"/>
</dbReference>
<dbReference type="PANTHER" id="PTHR46461:SF1">
    <property type="entry name" value="KELCH DOMAIN-CONTAINING PROTEIN 3"/>
    <property type="match status" value="1"/>
</dbReference>
<gene>
    <name evidence="3" type="ORF">KUTeg_014063</name>
</gene>
<dbReference type="Proteomes" id="UP001217089">
    <property type="component" value="Unassembled WGS sequence"/>
</dbReference>
<dbReference type="SUPFAM" id="SSF117281">
    <property type="entry name" value="Kelch motif"/>
    <property type="match status" value="1"/>
</dbReference>
<dbReference type="Gene3D" id="2.120.10.80">
    <property type="entry name" value="Kelch-type beta propeller"/>
    <property type="match status" value="3"/>
</dbReference>
<proteinExistence type="predicted"/>
<dbReference type="Gene3D" id="1.25.40.20">
    <property type="entry name" value="Ankyrin repeat-containing domain"/>
    <property type="match status" value="2"/>
</dbReference>
<dbReference type="PROSITE" id="PS50088">
    <property type="entry name" value="ANK_REPEAT"/>
    <property type="match status" value="2"/>
</dbReference>
<organism evidence="3 4">
    <name type="scientific">Tegillarca granosa</name>
    <name type="common">Malaysian cockle</name>
    <name type="synonym">Anadara granosa</name>
    <dbReference type="NCBI Taxonomy" id="220873"/>
    <lineage>
        <taxon>Eukaryota</taxon>
        <taxon>Metazoa</taxon>
        <taxon>Spiralia</taxon>
        <taxon>Lophotrochozoa</taxon>
        <taxon>Mollusca</taxon>
        <taxon>Bivalvia</taxon>
        <taxon>Autobranchia</taxon>
        <taxon>Pteriomorphia</taxon>
        <taxon>Arcoida</taxon>
        <taxon>Arcoidea</taxon>
        <taxon>Arcidae</taxon>
        <taxon>Tegillarca</taxon>
    </lineage>
</organism>
<name>A0ABQ9EVJ6_TEGGR</name>
<dbReference type="InterPro" id="IPR006652">
    <property type="entry name" value="Kelch_1"/>
</dbReference>
<keyword evidence="2" id="KW-0040">ANK repeat</keyword>
<dbReference type="InterPro" id="IPR002110">
    <property type="entry name" value="Ankyrin_rpt"/>
</dbReference>
<dbReference type="InterPro" id="IPR015915">
    <property type="entry name" value="Kelch-typ_b-propeller"/>
</dbReference>
<dbReference type="Pfam" id="PF24681">
    <property type="entry name" value="Kelch_KLHDC2_KLHL20_DRC7"/>
    <property type="match status" value="2"/>
</dbReference>
<sequence>MFLSKILKICEMNYKRVIIFSAVQSESQECVRLLIRKDANINARVYTGYTPLHLAAEKGHFGILQYLINHGANITACADDDLTPLFLTAQFGRTDCLKLLLKTLEQKGLRGFVNKTALDGATPVLIAAQEGHEECISLLLDCGADVNIPVKDFKAVAAHYAIFKNRPSNSGFNILVSLRWKLLPTPSETNPQFRYIPYQRYGHTAVAHEDCAYIWGGRNDKDGACNVLHCFDCVKLAWCYVKVEGPVPNARDGHSACVIHDKMYIFGGYEEEVDRFSNEIHTLDFKTLTWSPLKPVVLFDTLSHAWQEPVTQGIQPIGRRSHSAFIYDGYLYIFGGYNGLHDIHFRDVFRFDPGKFLCHGYLYIFGGYNGLHDIHFRDVFRFDPVNMRWSIVKVKGQGPCARRRQCCCVIGSRVYLFGGTSPPDGSHPHFSHTSEFDLIDHSDLHILDFAPSLKTLCKLSVLDHKLDKSCLPKSLR</sequence>
<feature type="repeat" description="ANK" evidence="2">
    <location>
        <begin position="119"/>
        <end position="151"/>
    </location>
</feature>
<dbReference type="SMART" id="SM00248">
    <property type="entry name" value="ANK"/>
    <property type="match status" value="4"/>
</dbReference>
<dbReference type="PROSITE" id="PS50297">
    <property type="entry name" value="ANK_REP_REGION"/>
    <property type="match status" value="2"/>
</dbReference>
<protein>
    <submittedName>
        <fullName evidence="3">Uncharacterized protein</fullName>
    </submittedName>
</protein>
<dbReference type="Pfam" id="PF01344">
    <property type="entry name" value="Kelch_1"/>
    <property type="match status" value="1"/>
</dbReference>
<dbReference type="PRINTS" id="PR01415">
    <property type="entry name" value="ANKYRIN"/>
</dbReference>